<comment type="caution">
    <text evidence="1">The sequence shown here is derived from an EMBL/GenBank/DDBJ whole genome shotgun (WGS) entry which is preliminary data.</text>
</comment>
<evidence type="ECO:0000313" key="2">
    <source>
        <dbReference type="Proteomes" id="UP000194141"/>
    </source>
</evidence>
<gene>
    <name evidence="1" type="ORF">DESAMIL20_310</name>
</gene>
<dbReference type="Proteomes" id="UP000194141">
    <property type="component" value="Unassembled WGS sequence"/>
</dbReference>
<accession>A0A1X4XZB8</accession>
<name>A0A1X4XZB8_9BACT</name>
<dbReference type="EMBL" id="MDSU01000002">
    <property type="protein sequence ID" value="OSS42880.1"/>
    <property type="molecule type" value="Genomic_DNA"/>
</dbReference>
<reference evidence="1 2" key="1">
    <citation type="journal article" date="2017" name="Front. Microbiol.">
        <title>Genome Sequence of Desulfurella amilsii Strain TR1 and Comparative Genomics of Desulfurellaceae Family.</title>
        <authorList>
            <person name="Florentino A.P."/>
            <person name="Stams A.J."/>
            <person name="Sanchez-Andrea I."/>
        </authorList>
    </citation>
    <scope>NUCLEOTIDE SEQUENCE [LARGE SCALE GENOMIC DNA]</scope>
    <source>
        <strain evidence="1 2">TR1</strain>
    </source>
</reference>
<protein>
    <submittedName>
        <fullName evidence="1">Uncharacterized protein</fullName>
    </submittedName>
</protein>
<keyword evidence="2" id="KW-1185">Reference proteome</keyword>
<evidence type="ECO:0000313" key="1">
    <source>
        <dbReference type="EMBL" id="OSS42880.1"/>
    </source>
</evidence>
<organism evidence="1 2">
    <name type="scientific">Desulfurella amilsii</name>
    <dbReference type="NCBI Taxonomy" id="1562698"/>
    <lineage>
        <taxon>Bacteria</taxon>
        <taxon>Pseudomonadati</taxon>
        <taxon>Campylobacterota</taxon>
        <taxon>Desulfurellia</taxon>
        <taxon>Desulfurellales</taxon>
        <taxon>Desulfurellaceae</taxon>
        <taxon>Desulfurella</taxon>
    </lineage>
</organism>
<dbReference type="AlphaFoldDB" id="A0A1X4XZB8"/>
<proteinExistence type="predicted"/>
<sequence length="172" mass="19354">MVILFGYMLGKYFLSPKPVYVVTSGYNGVVIPSQYQGEVIYNFTQNYLSLLYSFTPANFDDRVKEAENLALPAMYQSIERYARNIKQTFTSQNYASSISFTAKDVAVKIIDKNTFLIKVNKANVSNYYDSVANAQKVSFDITIVKGNPSLENPFGLYVSDVKIIQEKENNGG</sequence>
<dbReference type="STRING" id="1562698.DESAMIL20_310"/>